<dbReference type="Proteomes" id="UP000640786">
    <property type="component" value="Unassembled WGS sequence"/>
</dbReference>
<keyword evidence="1" id="KW-0732">Signal</keyword>
<evidence type="ECO:0000259" key="3">
    <source>
        <dbReference type="Pfam" id="PF14504"/>
    </source>
</evidence>
<evidence type="ECO:0000259" key="2">
    <source>
        <dbReference type="Pfam" id="PF00188"/>
    </source>
</evidence>
<dbReference type="CDD" id="cd05379">
    <property type="entry name" value="CAP_bacterial"/>
    <property type="match status" value="1"/>
</dbReference>
<dbReference type="Pfam" id="PF14504">
    <property type="entry name" value="CAP_assoc_N"/>
    <property type="match status" value="1"/>
</dbReference>
<dbReference type="GO" id="GO:0006508">
    <property type="term" value="P:proteolysis"/>
    <property type="evidence" value="ECO:0007669"/>
    <property type="project" value="UniProtKB-KW"/>
</dbReference>
<protein>
    <submittedName>
        <fullName evidence="4">Serine protease</fullName>
    </submittedName>
</protein>
<evidence type="ECO:0000313" key="5">
    <source>
        <dbReference type="Proteomes" id="UP000640786"/>
    </source>
</evidence>
<feature type="chain" id="PRO_5045715223" evidence="1">
    <location>
        <begin position="24"/>
        <end position="391"/>
    </location>
</feature>
<keyword evidence="4" id="KW-0378">Hydrolase</keyword>
<dbReference type="Gene3D" id="3.40.33.10">
    <property type="entry name" value="CAP"/>
    <property type="match status" value="1"/>
</dbReference>
<organism evidence="4 5">
    <name type="scientific">Psychrobacillus faecigallinarum</name>
    <dbReference type="NCBI Taxonomy" id="2762235"/>
    <lineage>
        <taxon>Bacteria</taxon>
        <taxon>Bacillati</taxon>
        <taxon>Bacillota</taxon>
        <taxon>Bacilli</taxon>
        <taxon>Bacillales</taxon>
        <taxon>Bacillaceae</taxon>
        <taxon>Psychrobacillus</taxon>
    </lineage>
</organism>
<dbReference type="RefSeq" id="WP_191696519.1">
    <property type="nucleotide sequence ID" value="NZ_JACSQO010000001.1"/>
</dbReference>
<keyword evidence="5" id="KW-1185">Reference proteome</keyword>
<dbReference type="PANTHER" id="PTHR31157">
    <property type="entry name" value="SCP DOMAIN-CONTAINING PROTEIN"/>
    <property type="match status" value="1"/>
</dbReference>
<comment type="caution">
    <text evidence="4">The sequence shown here is derived from an EMBL/GenBank/DDBJ whole genome shotgun (WGS) entry which is preliminary data.</text>
</comment>
<dbReference type="SUPFAM" id="SSF55797">
    <property type="entry name" value="PR-1-like"/>
    <property type="match status" value="1"/>
</dbReference>
<keyword evidence="4" id="KW-0645">Protease</keyword>
<reference evidence="4 5" key="1">
    <citation type="submission" date="2020-08" db="EMBL/GenBank/DDBJ databases">
        <title>A Genomic Blueprint of the Chicken Gut Microbiome.</title>
        <authorList>
            <person name="Gilroy R."/>
            <person name="Ravi A."/>
            <person name="Getino M."/>
            <person name="Pursley I."/>
            <person name="Horton D.L."/>
            <person name="Alikhan N.-F."/>
            <person name="Baker D."/>
            <person name="Gharbi K."/>
            <person name="Hall N."/>
            <person name="Watson M."/>
            <person name="Adriaenssens E.M."/>
            <person name="Foster-Nyarko E."/>
            <person name="Jarju S."/>
            <person name="Secka A."/>
            <person name="Antonio M."/>
            <person name="Oren A."/>
            <person name="Chaudhuri R."/>
            <person name="La Ragione R.M."/>
            <person name="Hildebrand F."/>
            <person name="Pallen M.J."/>
        </authorList>
    </citation>
    <scope>NUCLEOTIDE SEQUENCE [LARGE SCALE GENOMIC DNA]</scope>
    <source>
        <strain evidence="4 5">Sa2BUA9</strain>
    </source>
</reference>
<feature type="signal peptide" evidence="1">
    <location>
        <begin position="1"/>
        <end position="23"/>
    </location>
</feature>
<dbReference type="InterPro" id="IPR029410">
    <property type="entry name" value="CAP_assoc"/>
</dbReference>
<evidence type="ECO:0000256" key="1">
    <source>
        <dbReference type="SAM" id="SignalP"/>
    </source>
</evidence>
<feature type="domain" description="CAP-associated" evidence="3">
    <location>
        <begin position="124"/>
        <end position="248"/>
    </location>
</feature>
<dbReference type="Pfam" id="PF00188">
    <property type="entry name" value="CAP"/>
    <property type="match status" value="1"/>
</dbReference>
<dbReference type="EMBL" id="JACSQO010000001">
    <property type="protein sequence ID" value="MBD7943059.1"/>
    <property type="molecule type" value="Genomic_DNA"/>
</dbReference>
<dbReference type="PANTHER" id="PTHR31157:SF1">
    <property type="entry name" value="SCP DOMAIN-CONTAINING PROTEIN"/>
    <property type="match status" value="1"/>
</dbReference>
<name>A0ABR8R5J5_9BACI</name>
<feature type="domain" description="SCP" evidence="2">
    <location>
        <begin position="270"/>
        <end position="375"/>
    </location>
</feature>
<gene>
    <name evidence="4" type="ORF">H9650_02930</name>
</gene>
<proteinExistence type="predicted"/>
<dbReference type="GO" id="GO:0008233">
    <property type="term" value="F:peptidase activity"/>
    <property type="evidence" value="ECO:0007669"/>
    <property type="project" value="UniProtKB-KW"/>
</dbReference>
<dbReference type="InterPro" id="IPR014044">
    <property type="entry name" value="CAP_dom"/>
</dbReference>
<evidence type="ECO:0000313" key="4">
    <source>
        <dbReference type="EMBL" id="MBD7943059.1"/>
    </source>
</evidence>
<sequence length="391" mass="43630">MKKFSILFLLLFGLSIAPAITLAAECPDKVFWDGVELKKGQIGRVIIQKPTTIYKNVNGSFESSRTVKPGENFRVYANKSTYYHLGGGLVIKDDSTILYQTPSKTKLNQLNCKPTKAATTNFTIGNNISTVNAQLGAAKKSVVNEFGAITGIYHNNYDKFYAISTLSNKISSLYTKDKAYQVNGISVSNTISQLENEFGKNYETTGNTYPVEIITYSLPKYEANFFIDVHNDNKISAIYLVDYQLINKNPNLYPKKSTTLETGYENLLFHLINAERKSHGVPVLQSAPKVADVARKHSVDMGVNDYFNHNNLKGESPFDRLANGGVQFRNAGENIAMGYTDPYFAHEALMNSLGHRKNVINTAYTHVGVGVYFAKWTHGSIPYYTQNFIKP</sequence>
<dbReference type="InterPro" id="IPR035940">
    <property type="entry name" value="CAP_sf"/>
</dbReference>
<accession>A0ABR8R5J5</accession>